<evidence type="ECO:0000256" key="9">
    <source>
        <dbReference type="RuleBase" id="RU365100"/>
    </source>
</evidence>
<feature type="domain" description="Nicotinate/nicotinamide phosphoribosyltransferase" evidence="10">
    <location>
        <begin position="175"/>
        <end position="354"/>
    </location>
</feature>
<dbReference type="InterPro" id="IPR006405">
    <property type="entry name" value="Nic_PRibTrfase_pncB"/>
</dbReference>
<reference evidence="13 14" key="1">
    <citation type="submission" date="2007-06" db="EMBL/GenBank/DDBJ databases">
        <authorList>
            <person name="Shimkets L."/>
            <person name="Ferriera S."/>
            <person name="Johnson J."/>
            <person name="Kravitz S."/>
            <person name="Beeson K."/>
            <person name="Sutton G."/>
            <person name="Rogers Y.-H."/>
            <person name="Friedman R."/>
            <person name="Frazier M."/>
            <person name="Venter J.C."/>
        </authorList>
    </citation>
    <scope>NUCLEOTIDE SEQUENCE [LARGE SCALE GENOMIC DNA]</scope>
    <source>
        <strain evidence="13 14">SIR-1</strain>
    </source>
</reference>
<dbReference type="Gene3D" id="3.20.20.70">
    <property type="entry name" value="Aldolase class I"/>
    <property type="match status" value="1"/>
</dbReference>
<protein>
    <recommendedName>
        <fullName evidence="3 9">Nicotinate phosphoribosyltransferase</fullName>
        <ecNumber evidence="3 9">6.3.4.21</ecNumber>
    </recommendedName>
</protein>
<dbReference type="STRING" id="391625.PPSIR1_29198"/>
<proteinExistence type="inferred from homology"/>
<dbReference type="PANTHER" id="PTHR11098:SF1">
    <property type="entry name" value="NICOTINATE PHOSPHORIBOSYLTRANSFERASE"/>
    <property type="match status" value="1"/>
</dbReference>
<keyword evidence="6 9" id="KW-0662">Pyridine nucleotide biosynthesis</keyword>
<dbReference type="EC" id="6.3.4.21" evidence="3 9"/>
<dbReference type="SUPFAM" id="SSF54675">
    <property type="entry name" value="Nicotinate/Quinolinate PRTase N-terminal domain-like"/>
    <property type="match status" value="1"/>
</dbReference>
<dbReference type="EMBL" id="ABCS01000028">
    <property type="protein sequence ID" value="EDM78609.1"/>
    <property type="molecule type" value="Genomic_DNA"/>
</dbReference>
<dbReference type="Gene3D" id="3.20.140.10">
    <property type="entry name" value="nicotinate phosphoribosyltransferase"/>
    <property type="match status" value="1"/>
</dbReference>
<evidence type="ECO:0000259" key="12">
    <source>
        <dbReference type="Pfam" id="PF17956"/>
    </source>
</evidence>
<dbReference type="InterPro" id="IPR041525">
    <property type="entry name" value="N/Namide_PRibTrfase"/>
</dbReference>
<feature type="domain" description="Nicotinate phosphoribosyltransferase N-terminal" evidence="11">
    <location>
        <begin position="14"/>
        <end position="152"/>
    </location>
</feature>
<comment type="PTM">
    <text evidence="9">Transiently phosphorylated on a His residue during the reaction cycle. Phosphorylation strongly increases the affinity for substrates and increases the rate of nicotinate D-ribonucleotide production. Dephosphorylation regenerates the low-affinity form of the enzyme, leading to product release.</text>
</comment>
<keyword evidence="4" id="KW-0597">Phosphoprotein</keyword>
<comment type="catalytic activity">
    <reaction evidence="8 9">
        <text>5-phospho-alpha-D-ribose 1-diphosphate + nicotinate + ATP + H2O = nicotinate beta-D-ribonucleotide + ADP + phosphate + diphosphate</text>
        <dbReference type="Rhea" id="RHEA:36163"/>
        <dbReference type="ChEBI" id="CHEBI:15377"/>
        <dbReference type="ChEBI" id="CHEBI:30616"/>
        <dbReference type="ChEBI" id="CHEBI:32544"/>
        <dbReference type="ChEBI" id="CHEBI:33019"/>
        <dbReference type="ChEBI" id="CHEBI:43474"/>
        <dbReference type="ChEBI" id="CHEBI:57502"/>
        <dbReference type="ChEBI" id="CHEBI:58017"/>
        <dbReference type="ChEBI" id="CHEBI:456216"/>
        <dbReference type="EC" id="6.3.4.21"/>
    </reaction>
</comment>
<evidence type="ECO:0000256" key="4">
    <source>
        <dbReference type="ARBA" id="ARBA00022553"/>
    </source>
</evidence>
<dbReference type="GO" id="GO:0047280">
    <property type="term" value="F:nicotinamide phosphoribosyltransferase activity"/>
    <property type="evidence" value="ECO:0007669"/>
    <property type="project" value="UniProtKB-ARBA"/>
</dbReference>
<dbReference type="InterPro" id="IPR007229">
    <property type="entry name" value="Nic_PRibTrfase-Fam"/>
</dbReference>
<evidence type="ECO:0000256" key="5">
    <source>
        <dbReference type="ARBA" id="ARBA00022598"/>
    </source>
</evidence>
<dbReference type="Pfam" id="PF17767">
    <property type="entry name" value="NAPRTase_N"/>
    <property type="match status" value="1"/>
</dbReference>
<evidence type="ECO:0000313" key="13">
    <source>
        <dbReference type="EMBL" id="EDM78609.1"/>
    </source>
</evidence>
<dbReference type="InterPro" id="IPR036068">
    <property type="entry name" value="Nicotinate_pribotase-like_C"/>
</dbReference>
<gene>
    <name evidence="13" type="ORF">PPSIR1_29198</name>
</gene>
<evidence type="ECO:0000256" key="3">
    <source>
        <dbReference type="ARBA" id="ARBA00013236"/>
    </source>
</evidence>
<dbReference type="Proteomes" id="UP000005801">
    <property type="component" value="Unassembled WGS sequence"/>
</dbReference>
<dbReference type="AlphaFoldDB" id="A6G607"/>
<dbReference type="OrthoDB" id="9771406at2"/>
<keyword evidence="14" id="KW-1185">Reference proteome</keyword>
<evidence type="ECO:0000256" key="1">
    <source>
        <dbReference type="ARBA" id="ARBA00004952"/>
    </source>
</evidence>
<evidence type="ECO:0000259" key="11">
    <source>
        <dbReference type="Pfam" id="PF17767"/>
    </source>
</evidence>
<name>A6G607_9BACT</name>
<comment type="caution">
    <text evidence="13">The sequence shown here is derived from an EMBL/GenBank/DDBJ whole genome shotgun (WGS) entry which is preliminary data.</text>
</comment>
<dbReference type="InterPro" id="IPR040727">
    <property type="entry name" value="NAPRTase_N"/>
</dbReference>
<dbReference type="PIRSF" id="PIRSF000484">
    <property type="entry name" value="NAPRT"/>
    <property type="match status" value="1"/>
</dbReference>
<dbReference type="Pfam" id="PF04095">
    <property type="entry name" value="NAPRTase"/>
    <property type="match status" value="1"/>
</dbReference>
<dbReference type="PANTHER" id="PTHR11098">
    <property type="entry name" value="NICOTINATE PHOSPHORIBOSYLTRANSFERASE"/>
    <property type="match status" value="1"/>
</dbReference>
<evidence type="ECO:0000256" key="2">
    <source>
        <dbReference type="ARBA" id="ARBA00010897"/>
    </source>
</evidence>
<dbReference type="InterPro" id="IPR013785">
    <property type="entry name" value="Aldolase_TIM"/>
</dbReference>
<dbReference type="NCBIfam" id="NF006695">
    <property type="entry name" value="PRK09243.1-2"/>
    <property type="match status" value="1"/>
</dbReference>
<dbReference type="UniPathway" id="UPA00253">
    <property type="reaction ID" value="UER00457"/>
</dbReference>
<dbReference type="RefSeq" id="WP_006972156.1">
    <property type="nucleotide sequence ID" value="NZ_ABCS01000028.1"/>
</dbReference>
<comment type="pathway">
    <text evidence="1 9">Cofactor biosynthesis; NAD(+) biosynthesis; nicotinate D-ribonucleotide from nicotinate: step 1/1.</text>
</comment>
<dbReference type="SUPFAM" id="SSF51690">
    <property type="entry name" value="Nicotinate/Quinolinate PRTase C-terminal domain-like"/>
    <property type="match status" value="1"/>
</dbReference>
<feature type="domain" description="Nicotinate phosphoribosyltransferase C-terminal" evidence="12">
    <location>
        <begin position="382"/>
        <end position="499"/>
    </location>
</feature>
<keyword evidence="5 9" id="KW-0436">Ligase</keyword>
<accession>A6G607</accession>
<dbReference type="NCBIfam" id="TIGR01513">
    <property type="entry name" value="NAPRTase_put"/>
    <property type="match status" value="1"/>
</dbReference>
<dbReference type="GO" id="GO:0005829">
    <property type="term" value="C:cytosol"/>
    <property type="evidence" value="ECO:0007669"/>
    <property type="project" value="TreeGrafter"/>
</dbReference>
<sequence>MTDTAPRTTRHSGLQTDLYQLTMAQGYWKLGRADEEAVFHLGFRKHPFAKRSGHDGSGGFALACGLEQAVEFVEALGFDASQRAYLATLTGNDGQPLFDPGFLDWLGALTPTVDLDAMAEGTACFAHEPLLRVRGPLVQCQLLETGLLTILNFQTLIATKAARIVAAAEGDPVLEFGLRRAQGLDGGLSASRAAYVGGCLGTSNVAAAERFGIPVRGTHAHAWVMAFPSEVEAFEAYASALPNNCVFLVDTYDTLRGVDRAIAVGKQLRARGHEMGGIRLDSGDLAALSIGARERLDAAGFPDAKVVASNDLDEYRVAALKQAGARIDVWGVGTRLATAYDQPALGGVYKLSALRPDARAPWRRMVKLSSTPIKTSTPGILQVRRMRDASGQARLDLVYDVEFGSVELADEPVAARTIDPTSEAPLSLPRASEVEVEDLLQPVLRQGARAGAWADGAPALAQTRARASCEIAALPERVRRCDAPDTYPVALEPRLAALKAELIASHGANE</sequence>
<comment type="similarity">
    <text evidence="2 9">Belongs to the NAPRTase family.</text>
</comment>
<dbReference type="GO" id="GO:0004516">
    <property type="term" value="F:nicotinate phosphoribosyltransferase activity"/>
    <property type="evidence" value="ECO:0007669"/>
    <property type="project" value="UniProtKB-UniRule"/>
</dbReference>
<dbReference type="NCBIfam" id="NF009131">
    <property type="entry name" value="PRK12484.1"/>
    <property type="match status" value="1"/>
</dbReference>
<dbReference type="Pfam" id="PF17956">
    <property type="entry name" value="NAPRTase_C"/>
    <property type="match status" value="1"/>
</dbReference>
<keyword evidence="13" id="KW-0328">Glycosyltransferase</keyword>
<evidence type="ECO:0000259" key="10">
    <source>
        <dbReference type="Pfam" id="PF04095"/>
    </source>
</evidence>
<organism evidence="13 14">
    <name type="scientific">Plesiocystis pacifica SIR-1</name>
    <dbReference type="NCBI Taxonomy" id="391625"/>
    <lineage>
        <taxon>Bacteria</taxon>
        <taxon>Pseudomonadati</taxon>
        <taxon>Myxococcota</taxon>
        <taxon>Polyangia</taxon>
        <taxon>Nannocystales</taxon>
        <taxon>Nannocystaceae</taxon>
        <taxon>Plesiocystis</taxon>
    </lineage>
</organism>
<evidence type="ECO:0000313" key="14">
    <source>
        <dbReference type="Proteomes" id="UP000005801"/>
    </source>
</evidence>
<dbReference type="InterPro" id="IPR041619">
    <property type="entry name" value="NAPRTase_C"/>
</dbReference>
<evidence type="ECO:0000256" key="7">
    <source>
        <dbReference type="ARBA" id="ARBA00022679"/>
    </source>
</evidence>
<comment type="function">
    <text evidence="9">Catalyzes the first step in the biosynthesis of NAD from nicotinic acid, the ATP-dependent synthesis of beta-nicotinate D-ribonucleotide from nicotinate and 5-phospho-D-ribose 1-phosphate.</text>
</comment>
<evidence type="ECO:0000256" key="6">
    <source>
        <dbReference type="ARBA" id="ARBA00022642"/>
    </source>
</evidence>
<dbReference type="CDD" id="cd01570">
    <property type="entry name" value="NAPRTase_A"/>
    <property type="match status" value="1"/>
</dbReference>
<keyword evidence="7 9" id="KW-0808">Transferase</keyword>
<dbReference type="eggNOG" id="COG1488">
    <property type="taxonomic scope" value="Bacteria"/>
</dbReference>
<dbReference type="FunFam" id="3.20.20.70:FF:000076">
    <property type="entry name" value="Nicotinate phosphoribosyltransferase"/>
    <property type="match status" value="1"/>
</dbReference>
<evidence type="ECO:0000256" key="8">
    <source>
        <dbReference type="ARBA" id="ARBA00048668"/>
    </source>
</evidence>
<dbReference type="GO" id="GO:0034355">
    <property type="term" value="P:NAD+ biosynthetic process via the salvage pathway"/>
    <property type="evidence" value="ECO:0007669"/>
    <property type="project" value="TreeGrafter"/>
</dbReference>